<dbReference type="PANTHER" id="PTHR33393:SF13">
    <property type="entry name" value="PGA BIOSYNTHESIS PROTEIN CAPA"/>
    <property type="match status" value="1"/>
</dbReference>
<dbReference type="InterPro" id="IPR029052">
    <property type="entry name" value="Metallo-depent_PP-like"/>
</dbReference>
<sequence length="490" mass="54345">MCVTNYWLMARHILLLDCFKVLTLVALTLSPIVPAQEALPPLNEKDRAMTMQGEFTLASVGDLMIRRPASQLADVEVQAVLDLIRDADLAVGNMEGELANLREFDGPLNGFVGTHEVAADLKLMGFDMVNRAQNHLLDSEFEGMFSTNSLLDDAGIVHAGSGRNLQEAAAPAFFEIAKGRAALVGMHAPIFPEHYRLAATPRIGNLGGRPGLNMLNYRETILVSEQQFDALSQVREEFLQYRNNYDNPRPVGNNSPTIGLSLPASSSGRNDPNYRVVQDDEVPGTVVYTMVTNDLDRILRNIRNARQYGDVVIAAAHIHQSQSVVERQHLSTRPPEFYVELAHRSIDAGADVFVGSGVQTLRGIEIYNGKPIFYGLGEFFREAQWELPVIMGNTDADQRRGMQQFARRFGDSTQSLESLVAISQFEDGELKEVRLYPTELGIDSPDSRLGIPRLASLQQAQQILQRVERLSDQWGTTIDIEGSVGIIRVR</sequence>
<accession>A0A381N743</accession>
<feature type="region of interest" description="Disordered" evidence="2">
    <location>
        <begin position="245"/>
        <end position="276"/>
    </location>
</feature>
<reference evidence="4" key="1">
    <citation type="submission" date="2018-05" db="EMBL/GenBank/DDBJ databases">
        <authorList>
            <person name="Lanie J.A."/>
            <person name="Ng W.-L."/>
            <person name="Kazmierczak K.M."/>
            <person name="Andrzejewski T.M."/>
            <person name="Davidsen T.M."/>
            <person name="Wayne K.J."/>
            <person name="Tettelin H."/>
            <person name="Glass J.I."/>
            <person name="Rusch D."/>
            <person name="Podicherti R."/>
            <person name="Tsui H.-C.T."/>
            <person name="Winkler M.E."/>
        </authorList>
    </citation>
    <scope>NUCLEOTIDE SEQUENCE</scope>
</reference>
<evidence type="ECO:0000313" key="4">
    <source>
        <dbReference type="EMBL" id="SUZ49894.1"/>
    </source>
</evidence>
<dbReference type="PANTHER" id="PTHR33393">
    <property type="entry name" value="POLYGLUTAMINE SYNTHESIS ACCESSORY PROTEIN RV0574C-RELATED"/>
    <property type="match status" value="1"/>
</dbReference>
<feature type="compositionally biased region" description="Polar residues" evidence="2">
    <location>
        <begin position="245"/>
        <end position="270"/>
    </location>
</feature>
<gene>
    <name evidence="4" type="ORF">METZ01_LOCUS2748</name>
</gene>
<dbReference type="InterPro" id="IPR052169">
    <property type="entry name" value="CW_Biosynth-Accessory"/>
</dbReference>
<protein>
    <recommendedName>
        <fullName evidence="3">Capsule synthesis protein CapA domain-containing protein</fullName>
    </recommendedName>
</protein>
<comment type="similarity">
    <text evidence="1">Belongs to the CapA family.</text>
</comment>
<dbReference type="SUPFAM" id="SSF56300">
    <property type="entry name" value="Metallo-dependent phosphatases"/>
    <property type="match status" value="1"/>
</dbReference>
<feature type="domain" description="Capsule synthesis protein CapA" evidence="3">
    <location>
        <begin position="56"/>
        <end position="383"/>
    </location>
</feature>
<name>A0A381N743_9ZZZZ</name>
<evidence type="ECO:0000256" key="1">
    <source>
        <dbReference type="ARBA" id="ARBA00005662"/>
    </source>
</evidence>
<dbReference type="Pfam" id="PF09587">
    <property type="entry name" value="PGA_cap"/>
    <property type="match status" value="1"/>
</dbReference>
<evidence type="ECO:0000259" key="3">
    <source>
        <dbReference type="SMART" id="SM00854"/>
    </source>
</evidence>
<dbReference type="InterPro" id="IPR019079">
    <property type="entry name" value="Capsule_synth_CapA"/>
</dbReference>
<dbReference type="EMBL" id="UINC01000142">
    <property type="protein sequence ID" value="SUZ49894.1"/>
    <property type="molecule type" value="Genomic_DNA"/>
</dbReference>
<dbReference type="AlphaFoldDB" id="A0A381N743"/>
<dbReference type="SMART" id="SM00854">
    <property type="entry name" value="PGA_cap"/>
    <property type="match status" value="1"/>
</dbReference>
<evidence type="ECO:0000256" key="2">
    <source>
        <dbReference type="SAM" id="MobiDB-lite"/>
    </source>
</evidence>
<organism evidence="4">
    <name type="scientific">marine metagenome</name>
    <dbReference type="NCBI Taxonomy" id="408172"/>
    <lineage>
        <taxon>unclassified sequences</taxon>
        <taxon>metagenomes</taxon>
        <taxon>ecological metagenomes</taxon>
    </lineage>
</organism>
<proteinExistence type="inferred from homology"/>